<accession>A0A9P8XS39</accession>
<evidence type="ECO:0000313" key="2">
    <source>
        <dbReference type="EMBL" id="KAH7012127.1"/>
    </source>
</evidence>
<organism evidence="2 3">
    <name type="scientific">Microdochium trichocladiopsis</name>
    <dbReference type="NCBI Taxonomy" id="1682393"/>
    <lineage>
        <taxon>Eukaryota</taxon>
        <taxon>Fungi</taxon>
        <taxon>Dikarya</taxon>
        <taxon>Ascomycota</taxon>
        <taxon>Pezizomycotina</taxon>
        <taxon>Sordariomycetes</taxon>
        <taxon>Xylariomycetidae</taxon>
        <taxon>Xylariales</taxon>
        <taxon>Microdochiaceae</taxon>
        <taxon>Microdochium</taxon>
    </lineage>
</organism>
<feature type="transmembrane region" description="Helical" evidence="1">
    <location>
        <begin position="128"/>
        <end position="150"/>
    </location>
</feature>
<name>A0A9P8XS39_9PEZI</name>
<protein>
    <submittedName>
        <fullName evidence="2">Uncharacterized protein</fullName>
    </submittedName>
</protein>
<evidence type="ECO:0000256" key="1">
    <source>
        <dbReference type="SAM" id="Phobius"/>
    </source>
</evidence>
<evidence type="ECO:0000313" key="3">
    <source>
        <dbReference type="Proteomes" id="UP000756346"/>
    </source>
</evidence>
<dbReference type="GeneID" id="70185499"/>
<dbReference type="AlphaFoldDB" id="A0A9P8XS39"/>
<gene>
    <name evidence="2" type="ORF">B0I36DRAFT_340553</name>
</gene>
<keyword evidence="1" id="KW-0472">Membrane</keyword>
<dbReference type="EMBL" id="JAGTJQ010000015">
    <property type="protein sequence ID" value="KAH7012127.1"/>
    <property type="molecule type" value="Genomic_DNA"/>
</dbReference>
<dbReference type="Proteomes" id="UP000756346">
    <property type="component" value="Unassembled WGS sequence"/>
</dbReference>
<keyword evidence="3" id="KW-1185">Reference proteome</keyword>
<dbReference type="RefSeq" id="XP_046004503.1">
    <property type="nucleotide sequence ID" value="XM_046155953.1"/>
</dbReference>
<sequence>MWPGISTARRYLALFLIFLPTFYITFQILPTSPLANSPEITCNSISPSHRLIYRRKLVGLAIVSLLNSPHVLPQTICEEIKAITTTTGGSRRILRYLQPFNLLYIFAAGSTLTTGAAIDSYKQSGSEALFFSVFAVLLGYFTVKMALLLYEEIEPSSGIDEDGENNTSSNADPYPV</sequence>
<feature type="transmembrane region" description="Helical" evidence="1">
    <location>
        <begin position="12"/>
        <end position="29"/>
    </location>
</feature>
<reference evidence="2" key="1">
    <citation type="journal article" date="2021" name="Nat. Commun.">
        <title>Genetic determinants of endophytism in the Arabidopsis root mycobiome.</title>
        <authorList>
            <person name="Mesny F."/>
            <person name="Miyauchi S."/>
            <person name="Thiergart T."/>
            <person name="Pickel B."/>
            <person name="Atanasova L."/>
            <person name="Karlsson M."/>
            <person name="Huettel B."/>
            <person name="Barry K.W."/>
            <person name="Haridas S."/>
            <person name="Chen C."/>
            <person name="Bauer D."/>
            <person name="Andreopoulos W."/>
            <person name="Pangilinan J."/>
            <person name="LaButti K."/>
            <person name="Riley R."/>
            <person name="Lipzen A."/>
            <person name="Clum A."/>
            <person name="Drula E."/>
            <person name="Henrissat B."/>
            <person name="Kohler A."/>
            <person name="Grigoriev I.V."/>
            <person name="Martin F.M."/>
            <person name="Hacquard S."/>
        </authorList>
    </citation>
    <scope>NUCLEOTIDE SEQUENCE</scope>
    <source>
        <strain evidence="2">MPI-CAGE-CH-0230</strain>
    </source>
</reference>
<keyword evidence="1" id="KW-0812">Transmembrane</keyword>
<comment type="caution">
    <text evidence="2">The sequence shown here is derived from an EMBL/GenBank/DDBJ whole genome shotgun (WGS) entry which is preliminary data.</text>
</comment>
<proteinExistence type="predicted"/>
<keyword evidence="1" id="KW-1133">Transmembrane helix</keyword>
<feature type="transmembrane region" description="Helical" evidence="1">
    <location>
        <begin position="102"/>
        <end position="121"/>
    </location>
</feature>